<reference evidence="2" key="1">
    <citation type="submission" date="2018-04" db="EMBL/GenBank/DDBJ databases">
        <authorList>
            <person name="Cornet L."/>
        </authorList>
    </citation>
    <scope>NUCLEOTIDE SEQUENCE [LARGE SCALE GENOMIC DNA]</scope>
</reference>
<evidence type="ECO:0000313" key="2">
    <source>
        <dbReference type="Proteomes" id="UP000249081"/>
    </source>
</evidence>
<dbReference type="InterPro" id="IPR018841">
    <property type="entry name" value="DUF2442"/>
</dbReference>
<gene>
    <name evidence="1" type="ORF">DCF17_07635</name>
</gene>
<proteinExistence type="predicted"/>
<evidence type="ECO:0000313" key="1">
    <source>
        <dbReference type="EMBL" id="PZO42849.1"/>
    </source>
</evidence>
<dbReference type="AlphaFoldDB" id="A0A2W4WLV1"/>
<name>A0A2W4WLV1_9CYAN</name>
<dbReference type="EMBL" id="QBMN01000040">
    <property type="protein sequence ID" value="PZO42849.1"/>
    <property type="molecule type" value="Genomic_DNA"/>
</dbReference>
<accession>A0A2W4WLV1</accession>
<sequence>MYWDAKVVKPLSDYRIYVEIEDGRQGIFDMKPYLDHGIFRELKDEHYFNQVDILFGAITWPHEQDIAPETLIEEMVQVENMRNNALHSDGNSAALHCRQ</sequence>
<dbReference type="Proteomes" id="UP000249081">
    <property type="component" value="Unassembled WGS sequence"/>
</dbReference>
<protein>
    <submittedName>
        <fullName evidence="1">DUF2442 domain-containing protein</fullName>
    </submittedName>
</protein>
<comment type="caution">
    <text evidence="1">The sequence shown here is derived from an EMBL/GenBank/DDBJ whole genome shotgun (WGS) entry which is preliminary data.</text>
</comment>
<dbReference type="InterPro" id="IPR036782">
    <property type="entry name" value="NE0471-like_N"/>
</dbReference>
<dbReference type="Gene3D" id="3.30.2020.10">
    <property type="entry name" value="NE0471-like N-terminal domain"/>
    <property type="match status" value="1"/>
</dbReference>
<organism evidence="1 2">
    <name type="scientific">Shackletoniella antarctica</name>
    <dbReference type="NCBI Taxonomy" id="268115"/>
    <lineage>
        <taxon>Bacteria</taxon>
        <taxon>Bacillati</taxon>
        <taxon>Cyanobacteriota</taxon>
        <taxon>Cyanophyceae</taxon>
        <taxon>Oculatellales</taxon>
        <taxon>Oculatellaceae</taxon>
        <taxon>Shackletoniella</taxon>
    </lineage>
</organism>
<dbReference type="Pfam" id="PF10387">
    <property type="entry name" value="DUF2442"/>
    <property type="match status" value="1"/>
</dbReference>
<dbReference type="SUPFAM" id="SSF143880">
    <property type="entry name" value="NE0471 N-terminal domain-like"/>
    <property type="match status" value="1"/>
</dbReference>
<reference evidence="1 2" key="2">
    <citation type="submission" date="2018-06" db="EMBL/GenBank/DDBJ databases">
        <title>Metagenomic assembly of (sub)arctic Cyanobacteria and their associated microbiome from non-axenic cultures.</title>
        <authorList>
            <person name="Baurain D."/>
        </authorList>
    </citation>
    <scope>NUCLEOTIDE SEQUENCE [LARGE SCALE GENOMIC DNA]</scope>
    <source>
        <strain evidence="1">ULC041bin1</strain>
    </source>
</reference>